<reference evidence="1 4" key="2">
    <citation type="submission" date="2022-05" db="EMBL/GenBank/DDBJ databases">
        <title>Genome Sequencing of Bee-Associated Microbes.</title>
        <authorList>
            <person name="Dunlap C."/>
        </authorList>
    </citation>
    <scope>NUCLEOTIDE SEQUENCE [LARGE SCALE GENOMIC DNA]</scope>
    <source>
        <strain evidence="1 4">NRRL B-14613</strain>
    </source>
</reference>
<dbReference type="EMBL" id="CP041405">
    <property type="protein sequence ID" value="QDM43633.1"/>
    <property type="molecule type" value="Genomic_DNA"/>
</dbReference>
<evidence type="ECO:0000313" key="2">
    <source>
        <dbReference type="EMBL" id="QDM43633.1"/>
    </source>
</evidence>
<accession>A0AAP9DSR6</accession>
<sequence>MENKFLLKINDQMYHSLINEKYVEIGDELAKDDFSVYGLNNSFYIDLNNKLINRSFVVKNPLIYEKGRVFRLRIDGSMVKKIEDSYSKGKVDVTPILNSFSNGEVTVSASSTASGYPVYNAFNDSSRYWKANNVDTSITMIFQKPIVLTSYSISKYYGTGPGPNYSSFAGSNDGRTWTTLVNKTSLSVNFNNNAAYTHYRFSLSGHTYAAEKFHTVKRIHIYRSYYQKLLILHDDKYKYYDSRSNEWGIIGDTCEEMDFLQYGILPSSIPEAAWAKISGEIELLYYREDDVPEMVISILTEPFTLAEEFDDQTIKIIEYTDNPDQEDSTITLETEPFTFYDEVGDSFDVLYYTDDPDKNEAELEIHHTYSPLDELDGDFELVTWTMEEEAEVQEELKPIFKEKIEDGDLYGVTVDLSKGIVYIK</sequence>
<dbReference type="SUPFAM" id="SSF49785">
    <property type="entry name" value="Galactose-binding domain-like"/>
    <property type="match status" value="1"/>
</dbReference>
<dbReference type="InterPro" id="IPR008979">
    <property type="entry name" value="Galactose-bd-like_sf"/>
</dbReference>
<protein>
    <submittedName>
        <fullName evidence="2">Discoidin domain-containing protein</fullName>
    </submittedName>
</protein>
<dbReference type="RefSeq" id="WP_087445184.1">
    <property type="nucleotide sequence ID" value="NZ_CABMNB010000047.1"/>
</dbReference>
<proteinExistence type="predicted"/>
<dbReference type="EMBL" id="JAMDMM010000005">
    <property type="protein sequence ID" value="MCY9605974.1"/>
    <property type="molecule type" value="Genomic_DNA"/>
</dbReference>
<gene>
    <name evidence="2" type="ORF">FLT43_09105</name>
    <name evidence="1" type="ORF">M5W83_02120</name>
</gene>
<evidence type="ECO:0000313" key="1">
    <source>
        <dbReference type="EMBL" id="MCY9605974.1"/>
    </source>
</evidence>
<evidence type="ECO:0000313" key="4">
    <source>
        <dbReference type="Proteomes" id="UP001209276"/>
    </source>
</evidence>
<dbReference type="GeneID" id="76996126"/>
<organism evidence="2 3">
    <name type="scientific">Paenibacillus thiaminolyticus</name>
    <name type="common">Bacillus thiaminolyticus</name>
    <dbReference type="NCBI Taxonomy" id="49283"/>
    <lineage>
        <taxon>Bacteria</taxon>
        <taxon>Bacillati</taxon>
        <taxon>Bacillota</taxon>
        <taxon>Bacilli</taxon>
        <taxon>Bacillales</taxon>
        <taxon>Paenibacillaceae</taxon>
        <taxon>Paenibacillus</taxon>
    </lineage>
</organism>
<dbReference type="Proteomes" id="UP001209276">
    <property type="component" value="Unassembled WGS sequence"/>
</dbReference>
<keyword evidence="4" id="KW-1185">Reference proteome</keyword>
<dbReference type="Proteomes" id="UP000315377">
    <property type="component" value="Chromosome"/>
</dbReference>
<dbReference type="AlphaFoldDB" id="A0AAP9DSR6"/>
<name>A0AAP9DSR6_PANTH</name>
<evidence type="ECO:0000313" key="3">
    <source>
        <dbReference type="Proteomes" id="UP000315377"/>
    </source>
</evidence>
<reference evidence="2 3" key="1">
    <citation type="submission" date="2019-07" db="EMBL/GenBank/DDBJ databases">
        <title>Paenibacillus thiaminolyticus NRRL B-4156.</title>
        <authorList>
            <person name="Hehnly C."/>
            <person name="Zhang L."/>
        </authorList>
    </citation>
    <scope>NUCLEOTIDE SEQUENCE [LARGE SCALE GENOMIC DNA]</scope>
    <source>
        <strain evidence="2 3">NRRL B-4156</strain>
    </source>
</reference>
<dbReference type="Gene3D" id="2.60.120.260">
    <property type="entry name" value="Galactose-binding domain-like"/>
    <property type="match status" value="1"/>
</dbReference>